<gene>
    <name evidence="4" type="ORF">VP395_15120</name>
</gene>
<dbReference type="PANTHER" id="PTHR34847">
    <property type="entry name" value="NODULATION PROTEIN U"/>
    <property type="match status" value="1"/>
</dbReference>
<name>A0ABV0AFR1_9FLAO</name>
<dbReference type="Proteomes" id="UP001416393">
    <property type="component" value="Unassembled WGS sequence"/>
</dbReference>
<dbReference type="SUPFAM" id="SSF53067">
    <property type="entry name" value="Actin-like ATPase domain"/>
    <property type="match status" value="1"/>
</dbReference>
<sequence length="599" mass="68151">MIILGISAYYHDSAAAIIDNGKVLYAAQEERFSRIKNDASFPEKAIEFCLYEAGLSFEDIDLISFYDKPFLKFERLLETYYAFAPKGFKSFAKAMPVWLKKKLFIKQFINKRIIALSKSKKIKIPINFPEHHLSHAASAFYTSPFKKCAYLTVDGVGEWATTSYGIACGEKGVKVLGELHFPNSLGLFYSSFTYFLGFKVNSGEYKMMGLAPYGNSNSKSVSYFIEIIKEKLIDIKPDGSVKLNMVYFEYPVGLHMVNPEKWELLFGLKKRLPDEKLVQIHADLALAAQKVTEEVLIKLIKFVKQETNESYLCLAGGVALNCVANSILFQQNIFKDIYVQPAAGDSGGAIGAALAVAYIKQDLNFQGLNKPFNVYLGSKSSNQDIGRLLRKYKCNFRHFESKDELAKVTAQYIGEKKVVGWYRGRTEFGPRALGNRSILADPTVPEMQYTLNMKIKFREGFRPFAPVVCEEDYNDYFEHGKHSYYMLFTSKVKKSLRKDLPEDFEKYSLEEKRKLIKSDLPAITHIDFSARVQVVNKDLNPALWNLIQAYKERTGIGVLINTSFNVKDEPIVNTPEDAYLCFMKSGMDVLVLENYIIEK</sequence>
<dbReference type="PANTHER" id="PTHR34847:SF1">
    <property type="entry name" value="NODULATION PROTEIN U"/>
    <property type="match status" value="1"/>
</dbReference>
<dbReference type="InterPro" id="IPR031730">
    <property type="entry name" value="Carbam_trans_C"/>
</dbReference>
<proteinExistence type="inferred from homology"/>
<comment type="caution">
    <text evidence="4">The sequence shown here is derived from an EMBL/GenBank/DDBJ whole genome shotgun (WGS) entry which is preliminary data.</text>
</comment>
<dbReference type="RefSeq" id="WP_346242864.1">
    <property type="nucleotide sequence ID" value="NZ_JAZHYP010000010.1"/>
</dbReference>
<dbReference type="InterPro" id="IPR051338">
    <property type="entry name" value="NodU/CmcH_Carbamoyltrnsfr"/>
</dbReference>
<reference evidence="4 5" key="1">
    <citation type="submission" date="2024-01" db="EMBL/GenBank/DDBJ databases">
        <title>Mariniflexile litorale sp. nov., isolated from the shallow sediments of the Sea of Japan.</title>
        <authorList>
            <person name="Romanenko L."/>
            <person name="Bystritskaya E."/>
            <person name="Isaeva M."/>
        </authorList>
    </citation>
    <scope>NUCLEOTIDE SEQUENCE [LARGE SCALE GENOMIC DNA]</scope>
    <source>
        <strain evidence="4 5">KCTC 32427</strain>
    </source>
</reference>
<evidence type="ECO:0000256" key="1">
    <source>
        <dbReference type="ARBA" id="ARBA00006129"/>
    </source>
</evidence>
<feature type="domain" description="Carbamoyltransferase C-terminal" evidence="3">
    <location>
        <begin position="410"/>
        <end position="599"/>
    </location>
</feature>
<keyword evidence="5" id="KW-1185">Reference proteome</keyword>
<comment type="similarity">
    <text evidence="1">Belongs to the NodU/CmcH family.</text>
</comment>
<evidence type="ECO:0000259" key="2">
    <source>
        <dbReference type="Pfam" id="PF02543"/>
    </source>
</evidence>
<dbReference type="Pfam" id="PF16861">
    <property type="entry name" value="Carbam_trans_C"/>
    <property type="match status" value="1"/>
</dbReference>
<dbReference type="EMBL" id="JAZHYP010000010">
    <property type="protein sequence ID" value="MEN3325067.1"/>
    <property type="molecule type" value="Genomic_DNA"/>
</dbReference>
<evidence type="ECO:0000259" key="3">
    <source>
        <dbReference type="Pfam" id="PF16861"/>
    </source>
</evidence>
<dbReference type="InterPro" id="IPR003696">
    <property type="entry name" value="Carbtransf_dom"/>
</dbReference>
<feature type="domain" description="Carbamoyltransferase" evidence="2">
    <location>
        <begin position="3"/>
        <end position="354"/>
    </location>
</feature>
<dbReference type="Gene3D" id="3.30.420.40">
    <property type="match status" value="2"/>
</dbReference>
<dbReference type="InterPro" id="IPR038152">
    <property type="entry name" value="Carbam_trans_C_sf"/>
</dbReference>
<dbReference type="CDD" id="cd24098">
    <property type="entry name" value="ASKHA_NBD_TobZ_N"/>
    <property type="match status" value="1"/>
</dbReference>
<evidence type="ECO:0000313" key="4">
    <source>
        <dbReference type="EMBL" id="MEN3325067.1"/>
    </source>
</evidence>
<dbReference type="Gene3D" id="3.90.870.20">
    <property type="entry name" value="Carbamoyltransferase, C-terminal domain"/>
    <property type="match status" value="1"/>
</dbReference>
<dbReference type="InterPro" id="IPR043129">
    <property type="entry name" value="ATPase_NBD"/>
</dbReference>
<accession>A0ABV0AFR1</accession>
<protein>
    <submittedName>
        <fullName evidence="4">Carbamoyltransferase</fullName>
    </submittedName>
</protein>
<evidence type="ECO:0000313" key="5">
    <source>
        <dbReference type="Proteomes" id="UP001416393"/>
    </source>
</evidence>
<organism evidence="4 5">
    <name type="scientific">Mariniflexile soesokkakense</name>
    <dbReference type="NCBI Taxonomy" id="1343160"/>
    <lineage>
        <taxon>Bacteria</taxon>
        <taxon>Pseudomonadati</taxon>
        <taxon>Bacteroidota</taxon>
        <taxon>Flavobacteriia</taxon>
        <taxon>Flavobacteriales</taxon>
        <taxon>Flavobacteriaceae</taxon>
        <taxon>Mariniflexile</taxon>
    </lineage>
</organism>
<dbReference type="Pfam" id="PF02543">
    <property type="entry name" value="Carbam_trans_N"/>
    <property type="match status" value="1"/>
</dbReference>